<sequence length="223" mass="26080">MNANKRIGNSVPADFDEWWNAPGEWVEEPNQRRNGWSGMMRLRIGARLYYIKKQCNHLFRSLRHPFGWPTASREYQNILTLKALGLIVPEPVFHGARRNANGFEALLVTEELSGFSALSDQTGLDLPARETLAREVGRILGILHNAHLQHSCLYGKHVMARWQDAMPEIALIDLEKLRRPVLPWRAARHDLDQLKRHQFIWSESEWDLLEQSHRHDLRKEQER</sequence>
<evidence type="ECO:0000313" key="2">
    <source>
        <dbReference type="Proteomes" id="UP000886602"/>
    </source>
</evidence>
<evidence type="ECO:0000313" key="1">
    <source>
        <dbReference type="EMBL" id="MBK7425443.1"/>
    </source>
</evidence>
<dbReference type="Pfam" id="PF06293">
    <property type="entry name" value="Kdo"/>
    <property type="match status" value="1"/>
</dbReference>
<gene>
    <name evidence="1" type="ORF">IPJ48_21465</name>
</gene>
<dbReference type="AlphaFoldDB" id="A0A9D7FGC8"/>
<dbReference type="InterPro" id="IPR027023">
    <property type="entry name" value="Put_LipoPS_kinase_InaA"/>
</dbReference>
<dbReference type="EMBL" id="JADJNC010000067">
    <property type="protein sequence ID" value="MBK7425443.1"/>
    <property type="molecule type" value="Genomic_DNA"/>
</dbReference>
<accession>A0A9D7FGC8</accession>
<proteinExistence type="predicted"/>
<organism evidence="1 2">
    <name type="scientific">Candidatus Propionivibrio dominans</name>
    <dbReference type="NCBI Taxonomy" id="2954373"/>
    <lineage>
        <taxon>Bacteria</taxon>
        <taxon>Pseudomonadati</taxon>
        <taxon>Pseudomonadota</taxon>
        <taxon>Betaproteobacteria</taxon>
        <taxon>Rhodocyclales</taxon>
        <taxon>Rhodocyclaceae</taxon>
        <taxon>Propionivibrio</taxon>
    </lineage>
</organism>
<protein>
    <submittedName>
        <fullName evidence="1">InaA protein</fullName>
    </submittedName>
</protein>
<dbReference type="InterPro" id="IPR011009">
    <property type="entry name" value="Kinase-like_dom_sf"/>
</dbReference>
<comment type="caution">
    <text evidence="1">The sequence shown here is derived from an EMBL/GenBank/DDBJ whole genome shotgun (WGS) entry which is preliminary data.</text>
</comment>
<dbReference type="Proteomes" id="UP000886602">
    <property type="component" value="Unassembled WGS sequence"/>
</dbReference>
<reference evidence="1" key="1">
    <citation type="submission" date="2020-10" db="EMBL/GenBank/DDBJ databases">
        <title>Connecting structure to function with the recovery of over 1000 high-quality activated sludge metagenome-assembled genomes encoding full-length rRNA genes using long-read sequencing.</title>
        <authorList>
            <person name="Singleton C.M."/>
            <person name="Petriglieri F."/>
            <person name="Kristensen J.M."/>
            <person name="Kirkegaard R.H."/>
            <person name="Michaelsen T.Y."/>
            <person name="Andersen M.H."/>
            <person name="Karst S.M."/>
            <person name="Dueholm M.S."/>
            <person name="Nielsen P.H."/>
            <person name="Albertsen M."/>
        </authorList>
    </citation>
    <scope>NUCLEOTIDE SEQUENCE</scope>
    <source>
        <strain evidence="1">EsbW_18-Q3-R4-48_MAXAC.044</strain>
    </source>
</reference>
<name>A0A9D7FGC8_9RHOO</name>
<dbReference type="SUPFAM" id="SSF56112">
    <property type="entry name" value="Protein kinase-like (PK-like)"/>
    <property type="match status" value="1"/>
</dbReference>
<dbReference type="PIRSF" id="PIRSF026326">
    <property type="entry name" value="InaA"/>
    <property type="match status" value="1"/>
</dbReference>